<dbReference type="EMBL" id="GL435242">
    <property type="protein sequence ID" value="EFN73602.1"/>
    <property type="molecule type" value="Genomic_DNA"/>
</dbReference>
<evidence type="ECO:0000313" key="6">
    <source>
        <dbReference type="Proteomes" id="UP000000311"/>
    </source>
</evidence>
<protein>
    <submittedName>
        <fullName evidence="5">Lactase-phlorizin hydrolase</fullName>
    </submittedName>
</protein>
<keyword evidence="2 5" id="KW-0378">Hydrolase</keyword>
<evidence type="ECO:0000256" key="1">
    <source>
        <dbReference type="ARBA" id="ARBA00010838"/>
    </source>
</evidence>
<dbReference type="AlphaFoldDB" id="E1ZYR2"/>
<evidence type="ECO:0000256" key="2">
    <source>
        <dbReference type="ARBA" id="ARBA00022801"/>
    </source>
</evidence>
<dbReference type="SUPFAM" id="SSF51445">
    <property type="entry name" value="(Trans)glycosidases"/>
    <property type="match status" value="1"/>
</dbReference>
<accession>E1ZYR2</accession>
<dbReference type="InterPro" id="IPR017853">
    <property type="entry name" value="GH"/>
</dbReference>
<dbReference type="InParanoid" id="E1ZYR2"/>
<keyword evidence="3" id="KW-0326">Glycosidase</keyword>
<evidence type="ECO:0000256" key="3">
    <source>
        <dbReference type="ARBA" id="ARBA00023295"/>
    </source>
</evidence>
<dbReference type="InterPro" id="IPR001360">
    <property type="entry name" value="Glyco_hydro_1"/>
</dbReference>
<dbReference type="OrthoDB" id="65569at2759"/>
<dbReference type="FunCoup" id="E1ZYR2">
    <property type="interactions" value="2"/>
</dbReference>
<sequence>MAHYLFLVVAVNFIFSITYVFANNTLSFPKDFLLGASTAAYQIEGGWNESGKSENIWDRWLHENPSVVPDGSNGDVACDSLHKYKEDVKILHDLGVDFYRFSVSWTRILPNGYANVINQEGLNYYKNLINELLAKGIEPFVTLYHWDHPEILEQMGGWTNEMIVEWISDYARVIFKELGPKVKYFATINEPLVLCSEGYGGNTIAPGKNLGSPATFLCMHNILKAHAKIYHIYDEEFRKDQNGKIGLVIPCSGSLPKNLNDTSAVDMQFQFNCAWTAHAIFSKTGDYPEIMKNHVAENSKLAGFPRSLLPTFSPEWVQYIKISYLHSYMQAMLLAIYEDGCNVKGYAVWSILDNFEWLAGYTERLGLVSVNFTDSNRKRTPKWSFYWYKDIIASRKLNSTTNSTELPTVIAVL</sequence>
<dbReference type="OMA" id="VIANSFW"/>
<keyword evidence="6" id="KW-1185">Reference proteome</keyword>
<proteinExistence type="inferred from homology"/>
<dbReference type="GO" id="GO:0005975">
    <property type="term" value="P:carbohydrate metabolic process"/>
    <property type="evidence" value="ECO:0007669"/>
    <property type="project" value="InterPro"/>
</dbReference>
<dbReference type="GO" id="GO:0008422">
    <property type="term" value="F:beta-glucosidase activity"/>
    <property type="evidence" value="ECO:0007669"/>
    <property type="project" value="TreeGrafter"/>
</dbReference>
<dbReference type="PANTHER" id="PTHR10353">
    <property type="entry name" value="GLYCOSYL HYDROLASE"/>
    <property type="match status" value="1"/>
</dbReference>
<dbReference type="Pfam" id="PF00232">
    <property type="entry name" value="Glyco_hydro_1"/>
    <property type="match status" value="2"/>
</dbReference>
<evidence type="ECO:0000256" key="4">
    <source>
        <dbReference type="RuleBase" id="RU003690"/>
    </source>
</evidence>
<dbReference type="Gene3D" id="3.20.20.80">
    <property type="entry name" value="Glycosidases"/>
    <property type="match status" value="2"/>
</dbReference>
<dbReference type="STRING" id="104421.E1ZYR2"/>
<organism evidence="6">
    <name type="scientific">Camponotus floridanus</name>
    <name type="common">Florida carpenter ant</name>
    <dbReference type="NCBI Taxonomy" id="104421"/>
    <lineage>
        <taxon>Eukaryota</taxon>
        <taxon>Metazoa</taxon>
        <taxon>Ecdysozoa</taxon>
        <taxon>Arthropoda</taxon>
        <taxon>Hexapoda</taxon>
        <taxon>Insecta</taxon>
        <taxon>Pterygota</taxon>
        <taxon>Neoptera</taxon>
        <taxon>Endopterygota</taxon>
        <taxon>Hymenoptera</taxon>
        <taxon>Apocrita</taxon>
        <taxon>Aculeata</taxon>
        <taxon>Formicoidea</taxon>
        <taxon>Formicidae</taxon>
        <taxon>Formicinae</taxon>
        <taxon>Camponotus</taxon>
    </lineage>
</organism>
<dbReference type="PANTHER" id="PTHR10353:SF36">
    <property type="entry name" value="LP05116P"/>
    <property type="match status" value="1"/>
</dbReference>
<name>E1ZYR2_CAMFO</name>
<dbReference type="PRINTS" id="PR00131">
    <property type="entry name" value="GLHYDRLASE1"/>
</dbReference>
<gene>
    <name evidence="5" type="ORF">EAG_08399</name>
</gene>
<reference evidence="5 6" key="1">
    <citation type="journal article" date="2010" name="Science">
        <title>Genomic comparison of the ants Camponotus floridanus and Harpegnathos saltator.</title>
        <authorList>
            <person name="Bonasio R."/>
            <person name="Zhang G."/>
            <person name="Ye C."/>
            <person name="Mutti N.S."/>
            <person name="Fang X."/>
            <person name="Qin N."/>
            <person name="Donahue G."/>
            <person name="Yang P."/>
            <person name="Li Q."/>
            <person name="Li C."/>
            <person name="Zhang P."/>
            <person name="Huang Z."/>
            <person name="Berger S.L."/>
            <person name="Reinberg D."/>
            <person name="Wang J."/>
            <person name="Liebig J."/>
        </authorList>
    </citation>
    <scope>NUCLEOTIDE SEQUENCE [LARGE SCALE GENOMIC DNA]</scope>
    <source>
        <strain evidence="6">C129</strain>
    </source>
</reference>
<comment type="similarity">
    <text evidence="1 4">Belongs to the glycosyl hydrolase 1 family.</text>
</comment>
<evidence type="ECO:0000313" key="5">
    <source>
        <dbReference type="EMBL" id="EFN73602.1"/>
    </source>
</evidence>
<dbReference type="Proteomes" id="UP000000311">
    <property type="component" value="Unassembled WGS sequence"/>
</dbReference>